<evidence type="ECO:0000256" key="7">
    <source>
        <dbReference type="ARBA" id="ARBA00022833"/>
    </source>
</evidence>
<keyword evidence="6" id="KW-0677">Repeat</keyword>
<dbReference type="InterPro" id="IPR045089">
    <property type="entry name" value="PGGT1B-like"/>
</dbReference>
<comment type="caution">
    <text evidence="9">The sequence shown here is derived from an EMBL/GenBank/DDBJ whole genome shotgun (WGS) entry which is preliminary data.</text>
</comment>
<keyword evidence="7" id="KW-0862">Zinc</keyword>
<dbReference type="PANTHER" id="PTHR11774">
    <property type="entry name" value="GERANYLGERANYL TRANSFERASE TYPE BETA SUBUNIT"/>
    <property type="match status" value="1"/>
</dbReference>
<accession>A0AA40ABN2</accession>
<comment type="cofactor">
    <cofactor evidence="1">
        <name>Zn(2+)</name>
        <dbReference type="ChEBI" id="CHEBI:29105"/>
    </cofactor>
</comment>
<reference evidence="9" key="1">
    <citation type="submission" date="2023-06" db="EMBL/GenBank/DDBJ databases">
        <title>Genome-scale phylogeny and comparative genomics of the fungal order Sordariales.</title>
        <authorList>
            <consortium name="Lawrence Berkeley National Laboratory"/>
            <person name="Hensen N."/>
            <person name="Bonometti L."/>
            <person name="Westerberg I."/>
            <person name="Brannstrom I.O."/>
            <person name="Guillou S."/>
            <person name="Cros-Aarteil S."/>
            <person name="Calhoun S."/>
            <person name="Haridas S."/>
            <person name="Kuo A."/>
            <person name="Mondo S."/>
            <person name="Pangilinan J."/>
            <person name="Riley R."/>
            <person name="LaButti K."/>
            <person name="Andreopoulos B."/>
            <person name="Lipzen A."/>
            <person name="Chen C."/>
            <person name="Yanf M."/>
            <person name="Daum C."/>
            <person name="Ng V."/>
            <person name="Clum A."/>
            <person name="Steindorff A."/>
            <person name="Ohm R."/>
            <person name="Martin F."/>
            <person name="Silar P."/>
            <person name="Natvig D."/>
            <person name="Lalanne C."/>
            <person name="Gautier V."/>
            <person name="Ament-velasquez S.L."/>
            <person name="Kruys A."/>
            <person name="Hutchinson M.I."/>
            <person name="Powell A.J."/>
            <person name="Barry K."/>
            <person name="Miller A.N."/>
            <person name="Grigoriev I.V."/>
            <person name="Debuchy R."/>
            <person name="Gladieux P."/>
            <person name="Thoren M.H."/>
            <person name="Johannesson H."/>
        </authorList>
    </citation>
    <scope>NUCLEOTIDE SEQUENCE</scope>
    <source>
        <strain evidence="9">SMH2392-1A</strain>
    </source>
</reference>
<dbReference type="AlphaFoldDB" id="A0AA40ABN2"/>
<evidence type="ECO:0000256" key="4">
    <source>
        <dbReference type="ARBA" id="ARBA00022679"/>
    </source>
</evidence>
<keyword evidence="4" id="KW-0808">Transferase</keyword>
<dbReference type="GO" id="GO:0046872">
    <property type="term" value="F:metal ion binding"/>
    <property type="evidence" value="ECO:0007669"/>
    <property type="project" value="UniProtKB-KW"/>
</dbReference>
<protein>
    <submittedName>
        <fullName evidence="9">Terpenoid cyclases/protein prenyltransferase alpha-alpha toroid</fullName>
    </submittedName>
</protein>
<comment type="similarity">
    <text evidence="2">Belongs to the protein prenyltransferase subunit beta family.</text>
</comment>
<dbReference type="EMBL" id="JAUIRO010000005">
    <property type="protein sequence ID" value="KAK0712891.1"/>
    <property type="molecule type" value="Genomic_DNA"/>
</dbReference>
<proteinExistence type="inferred from homology"/>
<dbReference type="Pfam" id="PF00432">
    <property type="entry name" value="Prenyltrans"/>
    <property type="match status" value="1"/>
</dbReference>
<dbReference type="PANTHER" id="PTHR11774:SF4">
    <property type="entry name" value="GERANYLGERANYL TRANSFERASE TYPE-1 SUBUNIT BETA"/>
    <property type="match status" value="1"/>
</dbReference>
<feature type="domain" description="Prenyltransferase alpha-alpha toroid" evidence="8">
    <location>
        <begin position="8"/>
        <end position="424"/>
    </location>
</feature>
<keyword evidence="5" id="KW-0479">Metal-binding</keyword>
<name>A0AA40ABN2_9PEZI</name>
<dbReference type="InterPro" id="IPR008930">
    <property type="entry name" value="Terpenoid_cyclase/PrenylTrfase"/>
</dbReference>
<dbReference type="SUPFAM" id="SSF48239">
    <property type="entry name" value="Terpenoid cyclases/Protein prenyltransferases"/>
    <property type="match status" value="1"/>
</dbReference>
<evidence type="ECO:0000256" key="5">
    <source>
        <dbReference type="ARBA" id="ARBA00022723"/>
    </source>
</evidence>
<keyword evidence="10" id="KW-1185">Reference proteome</keyword>
<dbReference type="GO" id="GO:0005953">
    <property type="term" value="C:CAAX-protein geranylgeranyltransferase complex"/>
    <property type="evidence" value="ECO:0007669"/>
    <property type="project" value="TreeGrafter"/>
</dbReference>
<evidence type="ECO:0000259" key="8">
    <source>
        <dbReference type="Pfam" id="PF00432"/>
    </source>
</evidence>
<dbReference type="InterPro" id="IPR001330">
    <property type="entry name" value="Prenyltrans"/>
</dbReference>
<gene>
    <name evidence="9" type="ORF">B0T26DRAFT_780836</name>
</gene>
<dbReference type="Gene3D" id="1.50.10.20">
    <property type="match status" value="1"/>
</dbReference>
<evidence type="ECO:0000256" key="6">
    <source>
        <dbReference type="ARBA" id="ARBA00022737"/>
    </source>
</evidence>
<evidence type="ECO:0000313" key="10">
    <source>
        <dbReference type="Proteomes" id="UP001172101"/>
    </source>
</evidence>
<evidence type="ECO:0000256" key="1">
    <source>
        <dbReference type="ARBA" id="ARBA00001947"/>
    </source>
</evidence>
<evidence type="ECO:0000313" key="9">
    <source>
        <dbReference type="EMBL" id="KAK0712891.1"/>
    </source>
</evidence>
<evidence type="ECO:0000256" key="2">
    <source>
        <dbReference type="ARBA" id="ARBA00010497"/>
    </source>
</evidence>
<dbReference type="GO" id="GO:0004662">
    <property type="term" value="F:CAAX-protein geranylgeranyltransferase activity"/>
    <property type="evidence" value="ECO:0007669"/>
    <property type="project" value="TreeGrafter"/>
</dbReference>
<evidence type="ECO:0000256" key="3">
    <source>
        <dbReference type="ARBA" id="ARBA00022602"/>
    </source>
</evidence>
<dbReference type="RefSeq" id="XP_060294214.1">
    <property type="nucleotide sequence ID" value="XM_060446698.1"/>
</dbReference>
<dbReference type="GeneID" id="85329968"/>
<dbReference type="Proteomes" id="UP001172101">
    <property type="component" value="Unassembled WGS sequence"/>
</dbReference>
<keyword evidence="3" id="KW-0637">Prenyltransferase</keyword>
<organism evidence="9 10">
    <name type="scientific">Lasiosphaeria miniovina</name>
    <dbReference type="NCBI Taxonomy" id="1954250"/>
    <lineage>
        <taxon>Eukaryota</taxon>
        <taxon>Fungi</taxon>
        <taxon>Dikarya</taxon>
        <taxon>Ascomycota</taxon>
        <taxon>Pezizomycotina</taxon>
        <taxon>Sordariomycetes</taxon>
        <taxon>Sordariomycetidae</taxon>
        <taxon>Sordariales</taxon>
        <taxon>Lasiosphaeriaceae</taxon>
        <taxon>Lasiosphaeria</taxon>
    </lineage>
</organism>
<sequence>MADAEPSLDVVRHLKYWKMCLQYPLPDLYLSNETNRMALAYFIVSSVTLLTPSGPASGWSPKPLIPPEHRRRLREWVLSHQHSAGGFCGTSSLVPPFGDYDEWDFDQGTRTAEHTGLANLAALLFALQLLALLADDDDPEGAFRGIDRVQTLRWLRQLQRDDGSFGESRLQLPGRGWFIGGGYDMRYCYIATCIRWILRGDVQEGDAAWVEDFNTEKLVQYILNSQTYDGGFAGSSEEEPHAGYAYCAIGALTLLDRPWEGSTAGHASWLHQGIRDKPGLVHWLASRQFVYLLPLGDGDGDGGGAAAESFDRDEDPVNFVLPAALGDLALDENTRHVGFNGRCNKIADTCYCWWVGAALANLGRVDVVQRAASRRFLLERLQHRVGGFGKYPGSPPDVYHAFFGLATLGVMGEPGVKPCDSSLAVPVETVRTIEKARRGLLKTAGRGGAAGSLAQGLVDMGLAVRGTKPGWLAAVGG</sequence>